<name>A0A1H5DCM5_9PSED</name>
<proteinExistence type="predicted"/>
<dbReference type="Proteomes" id="UP000183114">
    <property type="component" value="Unassembled WGS sequence"/>
</dbReference>
<sequence length="29" mass="3389">MAMKINFTKSTLYDLRCPDRKADPLHPIL</sequence>
<evidence type="ECO:0000313" key="1">
    <source>
        <dbReference type="EMBL" id="SED76538.1"/>
    </source>
</evidence>
<organism evidence="1 2">
    <name type="scientific">Pseudomonas frederiksbergensis</name>
    <dbReference type="NCBI Taxonomy" id="104087"/>
    <lineage>
        <taxon>Bacteria</taxon>
        <taxon>Pseudomonadati</taxon>
        <taxon>Pseudomonadota</taxon>
        <taxon>Gammaproteobacteria</taxon>
        <taxon>Pseudomonadales</taxon>
        <taxon>Pseudomonadaceae</taxon>
        <taxon>Pseudomonas</taxon>
    </lineage>
</organism>
<protein>
    <submittedName>
        <fullName evidence="1">Uncharacterized protein</fullName>
    </submittedName>
</protein>
<evidence type="ECO:0000313" key="2">
    <source>
        <dbReference type="Proteomes" id="UP000183114"/>
    </source>
</evidence>
<gene>
    <name evidence="1" type="ORF">SAMN04490185_4140</name>
</gene>
<dbReference type="AlphaFoldDB" id="A0A1H5DCM5"/>
<accession>A0A1H5DCM5</accession>
<dbReference type="EMBL" id="FNTF01000002">
    <property type="protein sequence ID" value="SED76538.1"/>
    <property type="molecule type" value="Genomic_DNA"/>
</dbReference>
<reference evidence="1 2" key="1">
    <citation type="submission" date="2016-10" db="EMBL/GenBank/DDBJ databases">
        <authorList>
            <person name="de Groot N.N."/>
        </authorList>
    </citation>
    <scope>NUCLEOTIDE SEQUENCE [LARGE SCALE GENOMIC DNA]</scope>
    <source>
        <strain evidence="1 2">BS3655</strain>
    </source>
</reference>